<dbReference type="EMBL" id="JAVRRD010000035">
    <property type="protein sequence ID" value="KAK5045682.1"/>
    <property type="molecule type" value="Genomic_DNA"/>
</dbReference>
<reference evidence="2 3" key="1">
    <citation type="submission" date="2023-08" db="EMBL/GenBank/DDBJ databases">
        <title>Black Yeasts Isolated from many extreme environments.</title>
        <authorList>
            <person name="Coleine C."/>
            <person name="Stajich J.E."/>
            <person name="Selbmann L."/>
        </authorList>
    </citation>
    <scope>NUCLEOTIDE SEQUENCE [LARGE SCALE GENOMIC DNA]</scope>
    <source>
        <strain evidence="2 3">CCFEE 5792</strain>
    </source>
</reference>
<comment type="caution">
    <text evidence="2">The sequence shown here is derived from an EMBL/GenBank/DDBJ whole genome shotgun (WGS) entry which is preliminary data.</text>
</comment>
<dbReference type="Proteomes" id="UP001358417">
    <property type="component" value="Unassembled WGS sequence"/>
</dbReference>
<sequence length="354" mass="40161">MAPRNRHKKRQVSKESNAFSDVTNNSAMQSNEIFFDNQLQQLQELPELQIAAEPSHSSSITWKSPWVKEKEEYERIRHRVRHFSPAVFKGRRKELFPQDTSEWMEHKRGLAAMNEAGLREDIAHMKELIAIKEKDPKGQKLMKPFGGKVFSDDLSSVLALPTIWNSNNFDPANVNLGANWPSKREAQLYVDGRKNGPANQKNPLPPPKLPGTTLEEEAFIKPWPLDRTGPNQDEIRFYNSLMDNDPEFASRGASLLGSALIGEIGQRTEPTTLERRYANLQTVPEEAGIQHGYFYQDSESESAPEQPLDVSGPHGYARQDQSQGAFYARENEHEGIWYGPNGQGPQLGHGSHWY</sequence>
<organism evidence="2 3">
    <name type="scientific">Exophiala bonariae</name>
    <dbReference type="NCBI Taxonomy" id="1690606"/>
    <lineage>
        <taxon>Eukaryota</taxon>
        <taxon>Fungi</taxon>
        <taxon>Dikarya</taxon>
        <taxon>Ascomycota</taxon>
        <taxon>Pezizomycotina</taxon>
        <taxon>Eurotiomycetes</taxon>
        <taxon>Chaetothyriomycetidae</taxon>
        <taxon>Chaetothyriales</taxon>
        <taxon>Herpotrichiellaceae</taxon>
        <taxon>Exophiala</taxon>
    </lineage>
</organism>
<feature type="compositionally biased region" description="Polar residues" evidence="1">
    <location>
        <begin position="14"/>
        <end position="23"/>
    </location>
</feature>
<gene>
    <name evidence="2" type="ORF">LTR84_009051</name>
</gene>
<evidence type="ECO:0000313" key="3">
    <source>
        <dbReference type="Proteomes" id="UP001358417"/>
    </source>
</evidence>
<protein>
    <submittedName>
        <fullName evidence="2">Uncharacterized protein</fullName>
    </submittedName>
</protein>
<keyword evidence="3" id="KW-1185">Reference proteome</keyword>
<feature type="compositionally biased region" description="Basic residues" evidence="1">
    <location>
        <begin position="1"/>
        <end position="11"/>
    </location>
</feature>
<dbReference type="AlphaFoldDB" id="A0AAV9MW05"/>
<accession>A0AAV9MW05</accession>
<feature type="region of interest" description="Disordered" evidence="1">
    <location>
        <begin position="297"/>
        <end position="354"/>
    </location>
</feature>
<evidence type="ECO:0000313" key="2">
    <source>
        <dbReference type="EMBL" id="KAK5045682.1"/>
    </source>
</evidence>
<evidence type="ECO:0000256" key="1">
    <source>
        <dbReference type="SAM" id="MobiDB-lite"/>
    </source>
</evidence>
<dbReference type="GeneID" id="89977212"/>
<proteinExistence type="predicted"/>
<name>A0AAV9MW05_9EURO</name>
<feature type="region of interest" description="Disordered" evidence="1">
    <location>
        <begin position="1"/>
        <end position="23"/>
    </location>
</feature>
<dbReference type="RefSeq" id="XP_064701300.1">
    <property type="nucleotide sequence ID" value="XM_064852593.1"/>
</dbReference>